<evidence type="ECO:0000313" key="2">
    <source>
        <dbReference type="Proteomes" id="UP001610432"/>
    </source>
</evidence>
<dbReference type="EMBL" id="JBFXLQ010000010">
    <property type="protein sequence ID" value="KAL2869291.1"/>
    <property type="molecule type" value="Genomic_DNA"/>
</dbReference>
<accession>A0ABR4LXT7</accession>
<dbReference type="GeneID" id="98141201"/>
<comment type="caution">
    <text evidence="1">The sequence shown here is derived from an EMBL/GenBank/DDBJ whole genome shotgun (WGS) entry which is preliminary data.</text>
</comment>
<reference evidence="1 2" key="1">
    <citation type="submission" date="2024-07" db="EMBL/GenBank/DDBJ databases">
        <title>Section-level genome sequencing and comparative genomics of Aspergillus sections Usti and Cavernicolus.</title>
        <authorList>
            <consortium name="Lawrence Berkeley National Laboratory"/>
            <person name="Nybo J.L."/>
            <person name="Vesth T.C."/>
            <person name="Theobald S."/>
            <person name="Frisvad J.C."/>
            <person name="Larsen T.O."/>
            <person name="Kjaerboelling I."/>
            <person name="Rothschild-Mancinelli K."/>
            <person name="Lyhne E.K."/>
            <person name="Kogle M.E."/>
            <person name="Barry K."/>
            <person name="Clum A."/>
            <person name="Na H."/>
            <person name="Ledsgaard L."/>
            <person name="Lin J."/>
            <person name="Lipzen A."/>
            <person name="Kuo A."/>
            <person name="Riley R."/>
            <person name="Mondo S."/>
            <person name="Labutti K."/>
            <person name="Haridas S."/>
            <person name="Pangalinan J."/>
            <person name="Salamov A.A."/>
            <person name="Simmons B.A."/>
            <person name="Magnuson J.K."/>
            <person name="Chen J."/>
            <person name="Drula E."/>
            <person name="Henrissat B."/>
            <person name="Wiebenga A."/>
            <person name="Lubbers R.J."/>
            <person name="Gomes A.C."/>
            <person name="Macurrencykelacurrency M.R."/>
            <person name="Stajich J."/>
            <person name="Grigoriev I.V."/>
            <person name="Mortensen U.H."/>
            <person name="De Vries R.P."/>
            <person name="Baker S.E."/>
            <person name="Andersen M.R."/>
        </authorList>
    </citation>
    <scope>NUCLEOTIDE SEQUENCE [LARGE SCALE GENOMIC DNA]</scope>
    <source>
        <strain evidence="1 2">CBS 449.75</strain>
    </source>
</reference>
<dbReference type="RefSeq" id="XP_070888270.1">
    <property type="nucleotide sequence ID" value="XM_071026129.1"/>
</dbReference>
<organism evidence="1 2">
    <name type="scientific">Aspergillus lucknowensis</name>
    <dbReference type="NCBI Taxonomy" id="176173"/>
    <lineage>
        <taxon>Eukaryota</taxon>
        <taxon>Fungi</taxon>
        <taxon>Dikarya</taxon>
        <taxon>Ascomycota</taxon>
        <taxon>Pezizomycotina</taxon>
        <taxon>Eurotiomycetes</taxon>
        <taxon>Eurotiomycetidae</taxon>
        <taxon>Eurotiales</taxon>
        <taxon>Aspergillaceae</taxon>
        <taxon>Aspergillus</taxon>
        <taxon>Aspergillus subgen. Nidulantes</taxon>
    </lineage>
</organism>
<proteinExistence type="predicted"/>
<name>A0ABR4LXT7_9EURO</name>
<evidence type="ECO:0000313" key="1">
    <source>
        <dbReference type="EMBL" id="KAL2869291.1"/>
    </source>
</evidence>
<sequence length="113" mass="12049">MTFVSLFTFGLPHTVEPPPALGSSLLQLSRVPTTGGVNLSKISPCCVGTERESFQFTEVGDWRGQKKEVGGLFVRLVPSQTLDACLYSSLALERVCGEGGLCSTNLPPTTSRS</sequence>
<gene>
    <name evidence="1" type="ORF">BJX67DRAFT_24292</name>
</gene>
<dbReference type="Proteomes" id="UP001610432">
    <property type="component" value="Unassembled WGS sequence"/>
</dbReference>
<keyword evidence="2" id="KW-1185">Reference proteome</keyword>
<protein>
    <submittedName>
        <fullName evidence="1">Uncharacterized protein</fullName>
    </submittedName>
</protein>